<name>A0ABQ0LW75_MYCCL</name>
<protein>
    <recommendedName>
        <fullName evidence="3">CYTH domain-containing protein</fullName>
    </recommendedName>
</protein>
<evidence type="ECO:0000313" key="1">
    <source>
        <dbReference type="EMBL" id="GAT54969.1"/>
    </source>
</evidence>
<keyword evidence="2" id="KW-1185">Reference proteome</keyword>
<dbReference type="Proteomes" id="UP000815677">
    <property type="component" value="Unassembled WGS sequence"/>
</dbReference>
<evidence type="ECO:0000313" key="2">
    <source>
        <dbReference type="Proteomes" id="UP000815677"/>
    </source>
</evidence>
<dbReference type="InterPro" id="IPR033469">
    <property type="entry name" value="CYTH-like_dom_sf"/>
</dbReference>
<sequence>MHRLLSTLIPKIEVERKFLPTHALLQYLRTGARVLPSPHPLPTSLIRDVYYDVPHTQRLAAAGVWVRRRTSAIDSTSVSERPSAVSAWEAKVRIGGTYIHRVLGEDVYLDDVSSKMDVISDSTTRRLSAEVTATRLGSPSQRRMPVGDDLEGFFPSRLELAIDQVVETPAAEATRGESDSNGHGQFAAASALLAGENLVKTPAFFYHEIGELELLLDGRQSVQVGDSAMHAVDFGTQTGRERESLDTT</sequence>
<proteinExistence type="predicted"/>
<gene>
    <name evidence="1" type="ORF">MCHLO_11786</name>
</gene>
<dbReference type="SUPFAM" id="SSF55154">
    <property type="entry name" value="CYTH-like phosphatases"/>
    <property type="match status" value="1"/>
</dbReference>
<accession>A0ABQ0LW75</accession>
<organism evidence="1 2">
    <name type="scientific">Mycena chlorophos</name>
    <name type="common">Agaric fungus</name>
    <name type="synonym">Agaricus chlorophos</name>
    <dbReference type="NCBI Taxonomy" id="658473"/>
    <lineage>
        <taxon>Eukaryota</taxon>
        <taxon>Fungi</taxon>
        <taxon>Dikarya</taxon>
        <taxon>Basidiomycota</taxon>
        <taxon>Agaricomycotina</taxon>
        <taxon>Agaricomycetes</taxon>
        <taxon>Agaricomycetidae</taxon>
        <taxon>Agaricales</taxon>
        <taxon>Marasmiineae</taxon>
        <taxon>Mycenaceae</taxon>
        <taxon>Mycena</taxon>
    </lineage>
</organism>
<evidence type="ECO:0008006" key="3">
    <source>
        <dbReference type="Google" id="ProtNLM"/>
    </source>
</evidence>
<dbReference type="EMBL" id="DF848820">
    <property type="protein sequence ID" value="GAT54969.1"/>
    <property type="molecule type" value="Genomic_DNA"/>
</dbReference>
<dbReference type="Gene3D" id="2.40.320.10">
    <property type="entry name" value="Hypothetical Protein Pfu-838710-001"/>
    <property type="match status" value="1"/>
</dbReference>
<reference evidence="1" key="1">
    <citation type="submission" date="2014-09" db="EMBL/GenBank/DDBJ databases">
        <title>Genome sequence of the luminous mushroom Mycena chlorophos for searching fungal bioluminescence genes.</title>
        <authorList>
            <person name="Tanaka Y."/>
            <person name="Kasuga D."/>
            <person name="Oba Y."/>
            <person name="Hase S."/>
            <person name="Sato K."/>
            <person name="Oba Y."/>
            <person name="Sakakibara Y."/>
        </authorList>
    </citation>
    <scope>NUCLEOTIDE SEQUENCE</scope>
</reference>